<accession>A0ABR2IUH4</accession>
<name>A0ABR2IUH4_9PEZI</name>
<organism evidence="5 6">
    <name type="scientific">Apiospora arundinis</name>
    <dbReference type="NCBI Taxonomy" id="335852"/>
    <lineage>
        <taxon>Eukaryota</taxon>
        <taxon>Fungi</taxon>
        <taxon>Dikarya</taxon>
        <taxon>Ascomycota</taxon>
        <taxon>Pezizomycotina</taxon>
        <taxon>Sordariomycetes</taxon>
        <taxon>Xylariomycetidae</taxon>
        <taxon>Amphisphaeriales</taxon>
        <taxon>Apiosporaceae</taxon>
        <taxon>Apiospora</taxon>
    </lineage>
</organism>
<feature type="region of interest" description="Disordered" evidence="4">
    <location>
        <begin position="115"/>
        <end position="154"/>
    </location>
</feature>
<feature type="compositionally biased region" description="Low complexity" evidence="4">
    <location>
        <begin position="135"/>
        <end position="148"/>
    </location>
</feature>
<sequence>MAQICCQAVGCVACSSVYTICLRASARRRPGAPLQLPFLVRLLQFCFSIGSARMAAELSRVAHAAMRSASTVRATTSTLRLASSPSRASYDTLATSIRALSINGSQMRTTRCYADWASPSRPSRATEEEGDIVKPTGPTSKSPSTTDSAAGSSSIPLFKNRNAGRIFDAPDPDFSVSGLGSFGDSAIDATDFTTFKAGDFSKRRGDDLAALAAKKPVIRCVARTGRTAFVSKGADVGRAFKILEMQCTSNRVRADFQKQRYHERNGLKRKRLVSERWQKKFKNGFKATCKRVSELRRQGW</sequence>
<dbReference type="EMBL" id="JAPCWZ010000004">
    <property type="protein sequence ID" value="KAK8868447.1"/>
    <property type="molecule type" value="Genomic_DNA"/>
</dbReference>
<evidence type="ECO:0000256" key="3">
    <source>
        <dbReference type="ARBA" id="ARBA00023274"/>
    </source>
</evidence>
<dbReference type="Proteomes" id="UP001390339">
    <property type="component" value="Unassembled WGS sequence"/>
</dbReference>
<evidence type="ECO:0000256" key="4">
    <source>
        <dbReference type="SAM" id="MobiDB-lite"/>
    </source>
</evidence>
<dbReference type="InterPro" id="IPR052837">
    <property type="entry name" value="Mitoribosomal_bS21"/>
</dbReference>
<comment type="caution">
    <text evidence="5">The sequence shown here is derived from an EMBL/GenBank/DDBJ whole genome shotgun (WGS) entry which is preliminary data.</text>
</comment>
<comment type="similarity">
    <text evidence="1">Belongs to the bacterial ribosomal protein bS21 family.</text>
</comment>
<dbReference type="InterPro" id="IPR001911">
    <property type="entry name" value="Ribosomal_bS21"/>
</dbReference>
<proteinExistence type="inferred from homology"/>
<evidence type="ECO:0008006" key="7">
    <source>
        <dbReference type="Google" id="ProtNLM"/>
    </source>
</evidence>
<protein>
    <recommendedName>
        <fullName evidence="7">Ribosomal protein S21</fullName>
    </recommendedName>
</protein>
<evidence type="ECO:0000256" key="2">
    <source>
        <dbReference type="ARBA" id="ARBA00022980"/>
    </source>
</evidence>
<keyword evidence="2" id="KW-0689">Ribosomal protein</keyword>
<gene>
    <name evidence="5" type="ORF">PGQ11_007025</name>
</gene>
<dbReference type="Pfam" id="PF01165">
    <property type="entry name" value="Ribosomal_S21"/>
    <property type="match status" value="1"/>
</dbReference>
<reference evidence="5 6" key="1">
    <citation type="journal article" date="2024" name="IMA Fungus">
        <title>Apiospora arundinis, a panoply of carbohydrate-active enzymes and secondary metabolites.</title>
        <authorList>
            <person name="Sorensen T."/>
            <person name="Petersen C."/>
            <person name="Muurmann A.T."/>
            <person name="Christiansen J.V."/>
            <person name="Brundto M.L."/>
            <person name="Overgaard C.K."/>
            <person name="Boysen A.T."/>
            <person name="Wollenberg R.D."/>
            <person name="Larsen T.O."/>
            <person name="Sorensen J.L."/>
            <person name="Nielsen K.L."/>
            <person name="Sondergaard T.E."/>
        </authorList>
    </citation>
    <scope>NUCLEOTIDE SEQUENCE [LARGE SCALE GENOMIC DNA]</scope>
    <source>
        <strain evidence="5 6">AAU 773</strain>
    </source>
</reference>
<dbReference type="PANTHER" id="PTHR41237">
    <property type="entry name" value="37S RIBOSOMAL PROTEIN MRP21, MITOCHONDRIAL"/>
    <property type="match status" value="1"/>
</dbReference>
<dbReference type="PANTHER" id="PTHR41237:SF1">
    <property type="entry name" value="SMALL RIBOSOMAL SUBUNIT PROTEIN BS21M"/>
    <property type="match status" value="1"/>
</dbReference>
<evidence type="ECO:0000313" key="5">
    <source>
        <dbReference type="EMBL" id="KAK8868447.1"/>
    </source>
</evidence>
<evidence type="ECO:0000313" key="6">
    <source>
        <dbReference type="Proteomes" id="UP001390339"/>
    </source>
</evidence>
<keyword evidence="3" id="KW-0687">Ribonucleoprotein</keyword>
<keyword evidence="6" id="KW-1185">Reference proteome</keyword>
<evidence type="ECO:0000256" key="1">
    <source>
        <dbReference type="ARBA" id="ARBA00006640"/>
    </source>
</evidence>